<keyword evidence="3" id="KW-1185">Reference proteome</keyword>
<accession>A0ABR5I9B5</accession>
<dbReference type="RefSeq" id="WP_049699862.1">
    <property type="nucleotide sequence ID" value="NZ_LDTZ01000019.1"/>
</dbReference>
<keyword evidence="1" id="KW-0812">Transmembrane</keyword>
<name>A0ABR5I9B5_9ACTN</name>
<evidence type="ECO:0000256" key="1">
    <source>
        <dbReference type="SAM" id="Phobius"/>
    </source>
</evidence>
<organism evidence="2 3">
    <name type="scientific">Gordonia jacobaea</name>
    <dbReference type="NCBI Taxonomy" id="122202"/>
    <lineage>
        <taxon>Bacteria</taxon>
        <taxon>Bacillati</taxon>
        <taxon>Actinomycetota</taxon>
        <taxon>Actinomycetes</taxon>
        <taxon>Mycobacteriales</taxon>
        <taxon>Gordoniaceae</taxon>
        <taxon>Gordonia</taxon>
    </lineage>
</organism>
<evidence type="ECO:0000313" key="2">
    <source>
        <dbReference type="EMBL" id="KNA90287.1"/>
    </source>
</evidence>
<keyword evidence="1" id="KW-1133">Transmembrane helix</keyword>
<sequence length="512" mass="56881">MTVTEAPADSSGASSEESRSAGRSIVSRLLLRWLLLVAATVVAYWHNIGQWYREIFVYESDLSYILVVLVLVAMAAYGVTLRRHEERAIRDRQTDIIVGVIVMLLSFCFDGALTNRFTGSLYLLTHLDILGLLTFFFGGSILMFGLRPTMRYHWVWLFGLVTFPIVYRVALLSIGGNEVSAGLVMTVFGAMAAAIAIGRDRRSALIGFVAAVVLGVVIVAVVYVLHPDAPLFAFQALPAVGSVFVVGLIAYLHRRRHTTSRPFDRPLYEPGVETVKAGAIAVLVVSAVITLLLPFQRVVASPVTTIAGLSTQAPLAVPPEWRQDGPTLRYDFAHNLYGRGAQLARQNLIQRSGDIAFDKEARPRKVVVDTIETLYPLQFDLYPQIFTYDLFGDRFSDSVNVILPHGIPAVLEVILDDKRYLTYTLLTWLWGNGTHAQQVSVWSVDNHEPNAYFPQPDLTIASNLRALVDITLRGNAVTRDDRPDFKDRQLVLDAGRDIVNEQLSGVRREDQP</sequence>
<feature type="transmembrane region" description="Helical" evidence="1">
    <location>
        <begin position="232"/>
        <end position="253"/>
    </location>
</feature>
<feature type="transmembrane region" description="Helical" evidence="1">
    <location>
        <begin position="274"/>
        <end position="295"/>
    </location>
</feature>
<feature type="transmembrane region" description="Helical" evidence="1">
    <location>
        <begin position="29"/>
        <end position="47"/>
    </location>
</feature>
<feature type="transmembrane region" description="Helical" evidence="1">
    <location>
        <begin position="205"/>
        <end position="226"/>
    </location>
</feature>
<feature type="transmembrane region" description="Helical" evidence="1">
    <location>
        <begin position="93"/>
        <end position="113"/>
    </location>
</feature>
<feature type="transmembrane region" description="Helical" evidence="1">
    <location>
        <begin position="154"/>
        <end position="174"/>
    </location>
</feature>
<gene>
    <name evidence="2" type="ORF">ABW18_15310</name>
</gene>
<feature type="transmembrane region" description="Helical" evidence="1">
    <location>
        <begin position="180"/>
        <end position="198"/>
    </location>
</feature>
<feature type="transmembrane region" description="Helical" evidence="1">
    <location>
        <begin position="62"/>
        <end position="81"/>
    </location>
</feature>
<evidence type="ECO:0000313" key="3">
    <source>
        <dbReference type="Proteomes" id="UP000037247"/>
    </source>
</evidence>
<dbReference type="EMBL" id="LDTZ01000019">
    <property type="protein sequence ID" value="KNA90287.1"/>
    <property type="molecule type" value="Genomic_DNA"/>
</dbReference>
<protein>
    <submittedName>
        <fullName evidence="2">Uncharacterized protein</fullName>
    </submittedName>
</protein>
<comment type="caution">
    <text evidence="2">The sequence shown here is derived from an EMBL/GenBank/DDBJ whole genome shotgun (WGS) entry which is preliminary data.</text>
</comment>
<feature type="transmembrane region" description="Helical" evidence="1">
    <location>
        <begin position="119"/>
        <end position="142"/>
    </location>
</feature>
<dbReference type="Proteomes" id="UP000037247">
    <property type="component" value="Unassembled WGS sequence"/>
</dbReference>
<keyword evidence="1" id="KW-0472">Membrane</keyword>
<reference evidence="2 3" key="1">
    <citation type="submission" date="2015-05" db="EMBL/GenBank/DDBJ databases">
        <title>Draft genome sequence of the bacterium Gordonia jacobaea a new member of the Gordonia genus.</title>
        <authorList>
            <person name="Jimenez-Galisteo G."/>
            <person name="Dominguez A."/>
            <person name="Munoz E."/>
            <person name="Vinas M."/>
        </authorList>
    </citation>
    <scope>NUCLEOTIDE SEQUENCE [LARGE SCALE GENOMIC DNA]</scope>
    <source>
        <strain evidence="3">mv1</strain>
    </source>
</reference>
<proteinExistence type="predicted"/>